<dbReference type="EC" id="2.1.1.-" evidence="4"/>
<keyword evidence="2 4" id="KW-0808">Transferase</keyword>
<accession>K5UZW6</accession>
<dbReference type="InParanoid" id="K5UZW6"/>
<keyword evidence="7" id="KW-1185">Reference proteome</keyword>
<evidence type="ECO:0000256" key="1">
    <source>
        <dbReference type="ARBA" id="ARBA00022603"/>
    </source>
</evidence>
<dbReference type="SUPFAM" id="SSF53335">
    <property type="entry name" value="S-adenosyl-L-methionine-dependent methyltransferases"/>
    <property type="match status" value="1"/>
</dbReference>
<keyword evidence="1 4" id="KW-0489">Methyltransferase</keyword>
<evidence type="ECO:0000256" key="4">
    <source>
        <dbReference type="HAMAP-Rule" id="MF_03044"/>
    </source>
</evidence>
<dbReference type="OrthoDB" id="5954793at2759"/>
<proteinExistence type="inferred from homology"/>
<name>K5UZW6_PHACS</name>
<comment type="subcellular location">
    <subcellularLocation>
        <location evidence="4">Nucleus</location>
        <location evidence="4">Nucleolus</location>
    </subcellularLocation>
</comment>
<keyword evidence="3 4" id="KW-0949">S-adenosyl-L-methionine</keyword>
<dbReference type="Pfam" id="PF11968">
    <property type="entry name" value="Bmt2"/>
    <property type="match status" value="1"/>
</dbReference>
<dbReference type="STRING" id="650164.K5UZW6"/>
<dbReference type="KEGG" id="pco:PHACADRAFT_121556"/>
<dbReference type="FunCoup" id="K5UZW6">
    <property type="interactions" value="57"/>
</dbReference>
<dbReference type="Gene3D" id="3.40.50.150">
    <property type="entry name" value="Vaccinia Virus protein VP39"/>
    <property type="match status" value="1"/>
</dbReference>
<reference evidence="6 7" key="1">
    <citation type="journal article" date="2012" name="BMC Genomics">
        <title>Comparative genomics of the white-rot fungi, Phanerochaete carnosa and P. chrysosporium, to elucidate the genetic basis of the distinct wood types they colonize.</title>
        <authorList>
            <person name="Suzuki H."/>
            <person name="MacDonald J."/>
            <person name="Syed K."/>
            <person name="Salamov A."/>
            <person name="Hori C."/>
            <person name="Aerts A."/>
            <person name="Henrissat B."/>
            <person name="Wiebenga A."/>
            <person name="vanKuyk P.A."/>
            <person name="Barry K."/>
            <person name="Lindquist E."/>
            <person name="LaButti K."/>
            <person name="Lapidus A."/>
            <person name="Lucas S."/>
            <person name="Coutinho P."/>
            <person name="Gong Y."/>
            <person name="Samejima M."/>
            <person name="Mahadevan R."/>
            <person name="Abou-Zaid M."/>
            <person name="de Vries R.P."/>
            <person name="Igarashi K."/>
            <person name="Yadav J.S."/>
            <person name="Grigoriev I.V."/>
            <person name="Master E.R."/>
        </authorList>
    </citation>
    <scope>NUCLEOTIDE SEQUENCE [LARGE SCALE GENOMIC DNA]</scope>
    <source>
        <strain evidence="6 7">HHB-10118-sp</strain>
    </source>
</reference>
<dbReference type="GO" id="GO:0016433">
    <property type="term" value="F:rRNA (adenine) methyltransferase activity"/>
    <property type="evidence" value="ECO:0007669"/>
    <property type="project" value="UniProtKB-UniRule"/>
</dbReference>
<dbReference type="InterPro" id="IPR029063">
    <property type="entry name" value="SAM-dependent_MTases_sf"/>
</dbReference>
<dbReference type="EMBL" id="JH930472">
    <property type="protein sequence ID" value="EKM55736.1"/>
    <property type="molecule type" value="Genomic_DNA"/>
</dbReference>
<dbReference type="HOGENOM" id="CLU_041583_1_0_1"/>
<dbReference type="AlphaFoldDB" id="K5UZW6"/>
<comment type="similarity">
    <text evidence="4">Belongs to the BMT2 family.</text>
</comment>
<evidence type="ECO:0000256" key="5">
    <source>
        <dbReference type="SAM" id="MobiDB-lite"/>
    </source>
</evidence>
<organism evidence="6 7">
    <name type="scientific">Phanerochaete carnosa (strain HHB-10118-sp)</name>
    <name type="common">White-rot fungus</name>
    <name type="synonym">Peniophora carnosa</name>
    <dbReference type="NCBI Taxonomy" id="650164"/>
    <lineage>
        <taxon>Eukaryota</taxon>
        <taxon>Fungi</taxon>
        <taxon>Dikarya</taxon>
        <taxon>Basidiomycota</taxon>
        <taxon>Agaricomycotina</taxon>
        <taxon>Agaricomycetes</taxon>
        <taxon>Polyporales</taxon>
        <taxon>Phanerochaetaceae</taxon>
        <taxon>Phanerochaete</taxon>
    </lineage>
</organism>
<protein>
    <recommendedName>
        <fullName evidence="4">25S rRNA adenine-N(1) methyltransferase</fullName>
        <ecNumber evidence="4">2.1.1.-</ecNumber>
    </recommendedName>
</protein>
<feature type="binding site" evidence="4">
    <location>
        <position position="131"/>
    </location>
    <ligand>
        <name>S-adenosyl-L-methionine</name>
        <dbReference type="ChEBI" id="CHEBI:59789"/>
    </ligand>
</feature>
<dbReference type="Proteomes" id="UP000008370">
    <property type="component" value="Unassembled WGS sequence"/>
</dbReference>
<evidence type="ECO:0000256" key="3">
    <source>
        <dbReference type="ARBA" id="ARBA00022691"/>
    </source>
</evidence>
<keyword evidence="4" id="KW-0539">Nucleus</keyword>
<dbReference type="PANTHER" id="PTHR21008:SF1">
    <property type="entry name" value="25S RRNA (ADENINE(2142)-N(1))-METHYLTRANSFERASE"/>
    <property type="match status" value="1"/>
</dbReference>
<gene>
    <name evidence="6" type="ORF">PHACADRAFT_121556</name>
</gene>
<dbReference type="GeneID" id="18907910"/>
<dbReference type="RefSeq" id="XP_007396055.1">
    <property type="nucleotide sequence ID" value="XM_007395993.1"/>
</dbReference>
<dbReference type="InterPro" id="IPR021867">
    <property type="entry name" value="Bmt2/SAMTOR"/>
</dbReference>
<feature type="compositionally biased region" description="Basic residues" evidence="5">
    <location>
        <begin position="1"/>
        <end position="12"/>
    </location>
</feature>
<feature type="region of interest" description="Disordered" evidence="5">
    <location>
        <begin position="1"/>
        <end position="29"/>
    </location>
</feature>
<evidence type="ECO:0000256" key="2">
    <source>
        <dbReference type="ARBA" id="ARBA00022679"/>
    </source>
</evidence>
<comment type="function">
    <text evidence="4">S-adenosyl-L-methionine-dependent methyltransferase that specifically methylates the N(1) position of an adenine present in helix 65 in 25S rRNA.</text>
</comment>
<evidence type="ECO:0000313" key="6">
    <source>
        <dbReference type="EMBL" id="EKM55736.1"/>
    </source>
</evidence>
<evidence type="ECO:0000313" key="7">
    <source>
        <dbReference type="Proteomes" id="UP000008370"/>
    </source>
</evidence>
<feature type="compositionally biased region" description="Low complexity" evidence="5">
    <location>
        <begin position="17"/>
        <end position="29"/>
    </location>
</feature>
<dbReference type="PANTHER" id="PTHR21008">
    <property type="entry name" value="S-ADENOSYLMETHIONINE SENSOR UPSTREAM OF MTORC1-RELATED"/>
    <property type="match status" value="1"/>
</dbReference>
<sequence length="291" mass="33160">MAKIRRTKRKTPVTRLAAPASPSCSSSKPAATRKVIRRFHVLSKRQIQLRKLLSSRREGLSSDALKVKEELAAIEQEIDDMGGLEAYQKMSVIGQGNDRGGGSEKVLIGWLHELNYPKRMEAEKLRVLEVGALKPDNYASCSTWIDVTPIDLHSRHPAIQEQNFLLMDEEEHHEQWDLISLSLVVNFVPEPKDRGRMLQLAHAMLKPGQYVFLALPLSCVMNSRYCTPDHIEGLMNVLSFKQIKTRWREGGKMAYWLFQKITPVVPLDATLYQKKTVLRTGNDRNNFSILL</sequence>
<dbReference type="HAMAP" id="MF_03044">
    <property type="entry name" value="BMT2"/>
    <property type="match status" value="1"/>
</dbReference>
<feature type="binding site" evidence="4">
    <location>
        <position position="151"/>
    </location>
    <ligand>
        <name>S-adenosyl-L-methionine</name>
        <dbReference type="ChEBI" id="CHEBI:59789"/>
    </ligand>
</feature>
<dbReference type="GO" id="GO:0005730">
    <property type="term" value="C:nucleolus"/>
    <property type="evidence" value="ECO:0007669"/>
    <property type="project" value="UniProtKB-SubCell"/>
</dbReference>